<dbReference type="AlphaFoldDB" id="A0A1W2TQJ9"/>
<dbReference type="OMA" id="FYAYQID"/>
<protein>
    <submittedName>
        <fullName evidence="2">Uncharacterized protein</fullName>
    </submittedName>
</protein>
<organism evidence="2">
    <name type="scientific">Rosellinia necatrix</name>
    <name type="common">White root-rot fungus</name>
    <dbReference type="NCBI Taxonomy" id="77044"/>
    <lineage>
        <taxon>Eukaryota</taxon>
        <taxon>Fungi</taxon>
        <taxon>Dikarya</taxon>
        <taxon>Ascomycota</taxon>
        <taxon>Pezizomycotina</taxon>
        <taxon>Sordariomycetes</taxon>
        <taxon>Xylariomycetidae</taxon>
        <taxon>Xylariales</taxon>
        <taxon>Xylariaceae</taxon>
        <taxon>Rosellinia</taxon>
    </lineage>
</organism>
<evidence type="ECO:0000256" key="1">
    <source>
        <dbReference type="SAM" id="SignalP"/>
    </source>
</evidence>
<dbReference type="EMBL" id="DF977497">
    <property type="protein sequence ID" value="GAP90719.1"/>
    <property type="molecule type" value="Genomic_DNA"/>
</dbReference>
<sequence>MQTKVLLFSLFLLTTKVLAGGYSGALEQVWLFYAYQIDGLNDPADRKLGWKCQTWDETTNPQKCKIPPGWMQCRGSLPNNRCRFDQLLNQFGGGIRRDEKLMVDSSGRTLPLEALNPDPERTATMVYRRLVQANAGKVPDVPGYRYQLQGSEKYISSISAVSNVVVDTFNRGKQTPANKYLFEMFAKASEQVRISRVGDQGRYLIQTVQNTLNMYGITVATQPVGSGRSPVNPTMSWNTVDWQKTTSNALAAKIPAARVQTAIAAARQAVMSDQNLRKHTAAITAFMTAERRSAGCI</sequence>
<proteinExistence type="predicted"/>
<keyword evidence="1" id="KW-0732">Signal</keyword>
<evidence type="ECO:0000313" key="3">
    <source>
        <dbReference type="Proteomes" id="UP000054516"/>
    </source>
</evidence>
<keyword evidence="3" id="KW-1185">Reference proteome</keyword>
<dbReference type="OrthoDB" id="3467882at2759"/>
<accession>A0A1W2TQJ9</accession>
<feature type="signal peptide" evidence="1">
    <location>
        <begin position="1"/>
        <end position="19"/>
    </location>
</feature>
<gene>
    <name evidence="2" type="ORF">SAMD00023353_5200500</name>
</gene>
<feature type="chain" id="PRO_5010722637" evidence="1">
    <location>
        <begin position="20"/>
        <end position="297"/>
    </location>
</feature>
<name>A0A1W2TQJ9_ROSNE</name>
<evidence type="ECO:0000313" key="2">
    <source>
        <dbReference type="EMBL" id="GAP90719.1"/>
    </source>
</evidence>
<dbReference type="Proteomes" id="UP000054516">
    <property type="component" value="Unassembled WGS sequence"/>
</dbReference>
<reference evidence="2" key="1">
    <citation type="submission" date="2016-03" db="EMBL/GenBank/DDBJ databases">
        <title>Draft genome sequence of Rosellinia necatrix.</title>
        <authorList>
            <person name="Kanematsu S."/>
        </authorList>
    </citation>
    <scope>NUCLEOTIDE SEQUENCE [LARGE SCALE GENOMIC DNA]</scope>
    <source>
        <strain evidence="2">W97</strain>
    </source>
</reference>